<dbReference type="Gene3D" id="3.10.520.10">
    <property type="entry name" value="ApbE-like domains"/>
    <property type="match status" value="1"/>
</dbReference>
<accession>A0NPT2</accession>
<evidence type="ECO:0000313" key="12">
    <source>
        <dbReference type="EMBL" id="EAV45445.1"/>
    </source>
</evidence>
<evidence type="ECO:0000256" key="2">
    <source>
        <dbReference type="ARBA" id="ARBA00016337"/>
    </source>
</evidence>
<comment type="catalytic activity">
    <reaction evidence="9 10">
        <text>L-threonyl-[protein] + FAD = FMN-L-threonyl-[protein] + AMP + H(+)</text>
        <dbReference type="Rhea" id="RHEA:36847"/>
        <dbReference type="Rhea" id="RHEA-COMP:11060"/>
        <dbReference type="Rhea" id="RHEA-COMP:11061"/>
        <dbReference type="ChEBI" id="CHEBI:15378"/>
        <dbReference type="ChEBI" id="CHEBI:30013"/>
        <dbReference type="ChEBI" id="CHEBI:57692"/>
        <dbReference type="ChEBI" id="CHEBI:74257"/>
        <dbReference type="ChEBI" id="CHEBI:456215"/>
        <dbReference type="EC" id="2.7.1.180"/>
    </reaction>
</comment>
<dbReference type="PANTHER" id="PTHR30040">
    <property type="entry name" value="THIAMINE BIOSYNTHESIS LIPOPROTEIN APBE"/>
    <property type="match status" value="1"/>
</dbReference>
<evidence type="ECO:0000256" key="4">
    <source>
        <dbReference type="ARBA" id="ARBA00022679"/>
    </source>
</evidence>
<dbReference type="Proteomes" id="UP000004848">
    <property type="component" value="Unassembled WGS sequence"/>
</dbReference>
<dbReference type="InterPro" id="IPR003374">
    <property type="entry name" value="ApbE-like_sf"/>
</dbReference>
<dbReference type="RefSeq" id="WP_006932829.1">
    <property type="nucleotide sequence ID" value="NZ_AAUW01000003.1"/>
</dbReference>
<evidence type="ECO:0000313" key="13">
    <source>
        <dbReference type="Proteomes" id="UP000004848"/>
    </source>
</evidence>
<comment type="caution">
    <text evidence="12">The sequence shown here is derived from an EMBL/GenBank/DDBJ whole genome shotgun (WGS) entry which is preliminary data.</text>
</comment>
<dbReference type="PANTHER" id="PTHR30040:SF2">
    <property type="entry name" value="FAD:PROTEIN FMN TRANSFERASE"/>
    <property type="match status" value="1"/>
</dbReference>
<keyword evidence="12" id="KW-0449">Lipoprotein</keyword>
<feature type="binding site" evidence="11">
    <location>
        <position position="283"/>
    </location>
    <ligand>
        <name>Mg(2+)</name>
        <dbReference type="ChEBI" id="CHEBI:18420"/>
    </ligand>
</feature>
<organism evidence="12 13">
    <name type="scientific">Roseibium aggregatum (strain ATCC 25650 / DSM 13394 / JCM 20685 / NBRC 16684 / NCIMB 2208 / IAM 12614 / B1)</name>
    <name type="common">Stappia aggregata</name>
    <dbReference type="NCBI Taxonomy" id="384765"/>
    <lineage>
        <taxon>Bacteria</taxon>
        <taxon>Pseudomonadati</taxon>
        <taxon>Pseudomonadota</taxon>
        <taxon>Alphaproteobacteria</taxon>
        <taxon>Hyphomicrobiales</taxon>
        <taxon>Stappiaceae</taxon>
        <taxon>Roseibium</taxon>
    </lineage>
</organism>
<dbReference type="EC" id="2.7.1.180" evidence="1 10"/>
<keyword evidence="4 10" id="KW-0808">Transferase</keyword>
<evidence type="ECO:0000256" key="10">
    <source>
        <dbReference type="PIRNR" id="PIRNR006268"/>
    </source>
</evidence>
<evidence type="ECO:0000256" key="3">
    <source>
        <dbReference type="ARBA" id="ARBA00022630"/>
    </source>
</evidence>
<comment type="cofactor">
    <cofactor evidence="11">
        <name>Mg(2+)</name>
        <dbReference type="ChEBI" id="CHEBI:18420"/>
    </cofactor>
    <cofactor evidence="11">
        <name>Mn(2+)</name>
        <dbReference type="ChEBI" id="CHEBI:29035"/>
    </cofactor>
    <text evidence="11">Magnesium. Can also use manganese.</text>
</comment>
<sequence>MFQMLGTPAIPSNSVPGRHVISGKTMGTRYSVVFYSELDFDAEALQRELQEAVDRVDEQMSPWKADSILCEINRMEPASWIDLPDETFEVCEAALLTCVESEGAFDPFVGDLVSAWGFGPETDAPDLSKAKQLQGDWNSRRREVEFDRKNRRLRRPATCRLDLCGIAKGYGVDCLSQVMHRWGLPNHLVSIDGELRASGRKAGGSGWQVALEAPEADVRREALRLEVSDVAIATSGTYRKIRNAGGRTVSHTMNPQSGAPVKNELLSVSVIAESCMTADAWATAYMVMGCEKALAHAQHAGLDAIFVVRTPLGAVDVLATDPELLAA</sequence>
<keyword evidence="5 10" id="KW-0479">Metal-binding</keyword>
<dbReference type="Pfam" id="PF02424">
    <property type="entry name" value="ApbE"/>
    <property type="match status" value="1"/>
</dbReference>
<reference evidence="12 13" key="1">
    <citation type="submission" date="2006-05" db="EMBL/GenBank/DDBJ databases">
        <authorList>
            <person name="King G."/>
            <person name="Ferriera S."/>
            <person name="Johnson J."/>
            <person name="Kravitz S."/>
            <person name="Beeson K."/>
            <person name="Sutton G."/>
            <person name="Rogers Y.-H."/>
            <person name="Friedman R."/>
            <person name="Frazier M."/>
            <person name="Venter J.C."/>
        </authorList>
    </citation>
    <scope>NUCLEOTIDE SEQUENCE [LARGE SCALE GENOMIC DNA]</scope>
    <source>
        <strain evidence="13">ATCC 25650 / DSM 13394 / JCM 20685 / NBRC 16684 / NCIMB 2208 / IAM 12614 / B1</strain>
    </source>
</reference>
<dbReference type="GO" id="GO:0016740">
    <property type="term" value="F:transferase activity"/>
    <property type="evidence" value="ECO:0007669"/>
    <property type="project" value="UniProtKB-UniRule"/>
</dbReference>
<dbReference type="InterPro" id="IPR024932">
    <property type="entry name" value="ApbE"/>
</dbReference>
<evidence type="ECO:0000256" key="11">
    <source>
        <dbReference type="PIRSR" id="PIRSR006268-2"/>
    </source>
</evidence>
<dbReference type="OrthoDB" id="9778595at2"/>
<dbReference type="GeneID" id="68845564"/>
<evidence type="ECO:0000256" key="8">
    <source>
        <dbReference type="ARBA" id="ARBA00031306"/>
    </source>
</evidence>
<dbReference type="PIRSF" id="PIRSF006268">
    <property type="entry name" value="ApbE"/>
    <property type="match status" value="1"/>
</dbReference>
<dbReference type="EMBL" id="AAUW01000003">
    <property type="protein sequence ID" value="EAV45445.1"/>
    <property type="molecule type" value="Genomic_DNA"/>
</dbReference>
<evidence type="ECO:0000256" key="9">
    <source>
        <dbReference type="ARBA" id="ARBA00048540"/>
    </source>
</evidence>
<feature type="binding site" evidence="11">
    <location>
        <position position="279"/>
    </location>
    <ligand>
        <name>Mg(2+)</name>
        <dbReference type="ChEBI" id="CHEBI:18420"/>
    </ligand>
</feature>
<proteinExistence type="inferred from homology"/>
<keyword evidence="6 10" id="KW-0274">FAD</keyword>
<feature type="binding site" evidence="11">
    <location>
        <position position="165"/>
    </location>
    <ligand>
        <name>Mg(2+)</name>
        <dbReference type="ChEBI" id="CHEBI:18420"/>
    </ligand>
</feature>
<dbReference type="eggNOG" id="COG1477">
    <property type="taxonomic scope" value="Bacteria"/>
</dbReference>
<name>A0NPT2_ROSAI</name>
<keyword evidence="3 10" id="KW-0285">Flavoprotein</keyword>
<gene>
    <name evidence="12" type="ORF">SIAM614_19009</name>
</gene>
<comment type="similarity">
    <text evidence="10">Belongs to the ApbE family.</text>
</comment>
<dbReference type="GO" id="GO:0046872">
    <property type="term" value="F:metal ion binding"/>
    <property type="evidence" value="ECO:0007669"/>
    <property type="project" value="UniProtKB-UniRule"/>
</dbReference>
<evidence type="ECO:0000256" key="1">
    <source>
        <dbReference type="ARBA" id="ARBA00011955"/>
    </source>
</evidence>
<evidence type="ECO:0000256" key="5">
    <source>
        <dbReference type="ARBA" id="ARBA00022723"/>
    </source>
</evidence>
<evidence type="ECO:0000256" key="6">
    <source>
        <dbReference type="ARBA" id="ARBA00022827"/>
    </source>
</evidence>
<dbReference type="SUPFAM" id="SSF143631">
    <property type="entry name" value="ApbE-like"/>
    <property type="match status" value="1"/>
</dbReference>
<protein>
    <recommendedName>
        <fullName evidence="2 10">FAD:protein FMN transferase</fullName>
        <ecNumber evidence="1 10">2.7.1.180</ecNumber>
    </recommendedName>
    <alternativeName>
        <fullName evidence="8 10">Flavin transferase</fullName>
    </alternativeName>
</protein>
<keyword evidence="7 10" id="KW-0460">Magnesium</keyword>
<dbReference type="AlphaFoldDB" id="A0NPT2"/>
<evidence type="ECO:0000256" key="7">
    <source>
        <dbReference type="ARBA" id="ARBA00022842"/>
    </source>
</evidence>